<sequence length="184" mass="20019">MLRKLLNPVVTAFCAAFALSGPTLADGDRAAELLQELREPELPNWKQVEQAIRAEWAKSGSASMDLLLRRGRDAVEAGDFEAAIAHLTALVDHAPDFAEGYNTRAMAYFRAGLFGPAIGDLARTLELNPGNFVALTGLATILEETARYEAALRAVRAARAIHPHEPDLEEAEKRLEILTSGRTL</sequence>
<feature type="repeat" description="TPR" evidence="3">
    <location>
        <begin position="98"/>
        <end position="131"/>
    </location>
</feature>
<dbReference type="RefSeq" id="WP_132544436.1">
    <property type="nucleotide sequence ID" value="NZ_SLWW01000007.1"/>
</dbReference>
<dbReference type="InterPro" id="IPR011990">
    <property type="entry name" value="TPR-like_helical_dom_sf"/>
</dbReference>
<dbReference type="OrthoDB" id="9815010at2"/>
<evidence type="ECO:0000256" key="1">
    <source>
        <dbReference type="ARBA" id="ARBA00022737"/>
    </source>
</evidence>
<dbReference type="Pfam" id="PF13432">
    <property type="entry name" value="TPR_16"/>
    <property type="match status" value="1"/>
</dbReference>
<dbReference type="GO" id="GO:0051879">
    <property type="term" value="F:Hsp90 protein binding"/>
    <property type="evidence" value="ECO:0007669"/>
    <property type="project" value="TreeGrafter"/>
</dbReference>
<proteinExistence type="predicted"/>
<dbReference type="Proteomes" id="UP000295142">
    <property type="component" value="Unassembled WGS sequence"/>
</dbReference>
<dbReference type="PANTHER" id="PTHR22904">
    <property type="entry name" value="TPR REPEAT CONTAINING PROTEIN"/>
    <property type="match status" value="1"/>
</dbReference>
<dbReference type="PROSITE" id="PS50005">
    <property type="entry name" value="TPR"/>
    <property type="match status" value="1"/>
</dbReference>
<keyword evidence="1" id="KW-0677">Repeat</keyword>
<evidence type="ECO:0000256" key="4">
    <source>
        <dbReference type="SAM" id="SignalP"/>
    </source>
</evidence>
<reference evidence="5 6" key="1">
    <citation type="submission" date="2019-03" db="EMBL/GenBank/DDBJ databases">
        <title>Genomic Encyclopedia of Type Strains, Phase IV (KMG-IV): sequencing the most valuable type-strain genomes for metagenomic binning, comparative biology and taxonomic classification.</title>
        <authorList>
            <person name="Goeker M."/>
        </authorList>
    </citation>
    <scope>NUCLEOTIDE SEQUENCE [LARGE SCALE GENOMIC DNA]</scope>
    <source>
        <strain evidence="5 6">DSM 4868</strain>
    </source>
</reference>
<feature type="chain" id="PRO_5020557865" evidence="4">
    <location>
        <begin position="26"/>
        <end position="184"/>
    </location>
</feature>
<protein>
    <submittedName>
        <fullName evidence="5">Tetratricopeptide repeat protein</fullName>
    </submittedName>
</protein>
<evidence type="ECO:0000313" key="6">
    <source>
        <dbReference type="Proteomes" id="UP000295142"/>
    </source>
</evidence>
<dbReference type="PANTHER" id="PTHR22904:SF523">
    <property type="entry name" value="STRESS-INDUCED-PHOSPHOPROTEIN 1"/>
    <property type="match status" value="1"/>
</dbReference>
<gene>
    <name evidence="5" type="ORF">EV655_107130</name>
</gene>
<feature type="signal peptide" evidence="4">
    <location>
        <begin position="1"/>
        <end position="25"/>
    </location>
</feature>
<dbReference type="EMBL" id="SLWW01000007">
    <property type="protein sequence ID" value="TCO71237.1"/>
    <property type="molecule type" value="Genomic_DNA"/>
</dbReference>
<evidence type="ECO:0000256" key="3">
    <source>
        <dbReference type="PROSITE-ProRule" id="PRU00339"/>
    </source>
</evidence>
<organism evidence="5 6">
    <name type="scientific">Rhodovulum euryhalinum</name>
    <dbReference type="NCBI Taxonomy" id="35805"/>
    <lineage>
        <taxon>Bacteria</taxon>
        <taxon>Pseudomonadati</taxon>
        <taxon>Pseudomonadota</taxon>
        <taxon>Alphaproteobacteria</taxon>
        <taxon>Rhodobacterales</taxon>
        <taxon>Paracoccaceae</taxon>
        <taxon>Rhodovulum</taxon>
    </lineage>
</organism>
<dbReference type="Gene3D" id="1.25.40.10">
    <property type="entry name" value="Tetratricopeptide repeat domain"/>
    <property type="match status" value="1"/>
</dbReference>
<keyword evidence="6" id="KW-1185">Reference proteome</keyword>
<keyword evidence="4" id="KW-0732">Signal</keyword>
<comment type="caution">
    <text evidence="5">The sequence shown here is derived from an EMBL/GenBank/DDBJ whole genome shotgun (WGS) entry which is preliminary data.</text>
</comment>
<accession>A0A4R2KG43</accession>
<dbReference type="AlphaFoldDB" id="A0A4R2KG43"/>
<evidence type="ECO:0000313" key="5">
    <source>
        <dbReference type="EMBL" id="TCO71237.1"/>
    </source>
</evidence>
<dbReference type="SMART" id="SM00028">
    <property type="entry name" value="TPR"/>
    <property type="match status" value="3"/>
</dbReference>
<name>A0A4R2KG43_9RHOB</name>
<dbReference type="InterPro" id="IPR019734">
    <property type="entry name" value="TPR_rpt"/>
</dbReference>
<dbReference type="SUPFAM" id="SSF48452">
    <property type="entry name" value="TPR-like"/>
    <property type="match status" value="1"/>
</dbReference>
<keyword evidence="2 3" id="KW-0802">TPR repeat</keyword>
<evidence type="ECO:0000256" key="2">
    <source>
        <dbReference type="ARBA" id="ARBA00022803"/>
    </source>
</evidence>